<evidence type="ECO:0000259" key="3">
    <source>
        <dbReference type="Pfam" id="PF12215"/>
    </source>
</evidence>
<dbReference type="Gene3D" id="1.50.10.10">
    <property type="match status" value="1"/>
</dbReference>
<dbReference type="Pfam" id="PF04685">
    <property type="entry name" value="DUF608"/>
    <property type="match status" value="1"/>
</dbReference>
<reference evidence="5" key="1">
    <citation type="journal article" date="2023" name="Commun. Biol.">
        <title>Genome analysis of Parmales, the sister group of diatoms, reveals the evolutionary specialization of diatoms from phago-mixotrophs to photoautotrophs.</title>
        <authorList>
            <person name="Ban H."/>
            <person name="Sato S."/>
            <person name="Yoshikawa S."/>
            <person name="Yamada K."/>
            <person name="Nakamura Y."/>
            <person name="Ichinomiya M."/>
            <person name="Sato N."/>
            <person name="Blanc-Mathieu R."/>
            <person name="Endo H."/>
            <person name="Kuwata A."/>
            <person name="Ogata H."/>
        </authorList>
    </citation>
    <scope>NUCLEOTIDE SEQUENCE [LARGE SCALE GENOMIC DNA]</scope>
</reference>
<dbReference type="Proteomes" id="UP001162640">
    <property type="component" value="Unassembled WGS sequence"/>
</dbReference>
<feature type="compositionally biased region" description="Gly residues" evidence="1">
    <location>
        <begin position="171"/>
        <end position="180"/>
    </location>
</feature>
<dbReference type="InterPro" id="IPR008928">
    <property type="entry name" value="6-hairpin_glycosidase_sf"/>
</dbReference>
<dbReference type="InterPro" id="IPR052566">
    <property type="entry name" value="Non-lysos_glucosylceramidase"/>
</dbReference>
<dbReference type="GO" id="GO:0005975">
    <property type="term" value="P:carbohydrate metabolic process"/>
    <property type="evidence" value="ECO:0007669"/>
    <property type="project" value="InterPro"/>
</dbReference>
<dbReference type="PANTHER" id="PTHR12654:SF0">
    <property type="entry name" value="NON-LYSOSOMAL GLUCOSYLCERAMIDASE"/>
    <property type="match status" value="1"/>
</dbReference>
<feature type="domain" description="Glycosyl-hydrolase family 116 N-terminal" evidence="3">
    <location>
        <begin position="7"/>
        <end position="377"/>
    </location>
</feature>
<dbReference type="Pfam" id="PF12215">
    <property type="entry name" value="Glyco_hydr_116N"/>
    <property type="match status" value="1"/>
</dbReference>
<dbReference type="SUPFAM" id="SSF48208">
    <property type="entry name" value="Six-hairpin glycosidases"/>
    <property type="match status" value="1"/>
</dbReference>
<protein>
    <recommendedName>
        <fullName evidence="6">NLGase</fullName>
    </recommendedName>
</protein>
<accession>A0A9W7BQX7</accession>
<feature type="domain" description="Glycosyl-hydrolase family 116 catalytic region" evidence="2">
    <location>
        <begin position="437"/>
        <end position="822"/>
    </location>
</feature>
<name>A0A9W7BQX7_9STRA</name>
<dbReference type="InterPro" id="IPR024462">
    <property type="entry name" value="GH116_N"/>
</dbReference>
<gene>
    <name evidence="4" type="ORF">TL16_g11848</name>
</gene>
<dbReference type="InterPro" id="IPR006775">
    <property type="entry name" value="GH116_catalytic"/>
</dbReference>
<dbReference type="AlphaFoldDB" id="A0A9W7BQX7"/>
<organism evidence="4 5">
    <name type="scientific">Triparma laevis f. inornata</name>
    <dbReference type="NCBI Taxonomy" id="1714386"/>
    <lineage>
        <taxon>Eukaryota</taxon>
        <taxon>Sar</taxon>
        <taxon>Stramenopiles</taxon>
        <taxon>Ochrophyta</taxon>
        <taxon>Bolidophyceae</taxon>
        <taxon>Parmales</taxon>
        <taxon>Triparmaceae</taxon>
        <taxon>Triparma</taxon>
    </lineage>
</organism>
<evidence type="ECO:0000313" key="5">
    <source>
        <dbReference type="Proteomes" id="UP001162640"/>
    </source>
</evidence>
<evidence type="ECO:0008006" key="6">
    <source>
        <dbReference type="Google" id="ProtNLM"/>
    </source>
</evidence>
<feature type="region of interest" description="Disordered" evidence="1">
    <location>
        <begin position="158"/>
        <end position="191"/>
    </location>
</feature>
<evidence type="ECO:0000256" key="1">
    <source>
        <dbReference type="SAM" id="MobiDB-lite"/>
    </source>
</evidence>
<evidence type="ECO:0000259" key="2">
    <source>
        <dbReference type="Pfam" id="PF04685"/>
    </source>
</evidence>
<dbReference type="GO" id="GO:0008422">
    <property type="term" value="F:beta-glucosidase activity"/>
    <property type="evidence" value="ECO:0007669"/>
    <property type="project" value="TreeGrafter"/>
</dbReference>
<proteinExistence type="predicted"/>
<dbReference type="EMBL" id="BLQM01000455">
    <property type="protein sequence ID" value="GMH90715.1"/>
    <property type="molecule type" value="Genomic_DNA"/>
</dbReference>
<dbReference type="InterPro" id="IPR012341">
    <property type="entry name" value="6hp_glycosidase-like_sf"/>
</dbReference>
<sequence>MPRPNAGVPIGVIGGGAIGRGFRGEFRRWSITPGRYRHSVVVGNNFSVRVGGKAVVLSTEKERDIPKPMRTWKWGSEPDVDLAARSTYHALFPRSWTVYNDPTNSNSRIEITSKQVSPFIPDNYSDSSLPTAVFEFTIVNSGDKDEDVSLMFTWENNDGGDEKDEAEHFRNGGGGGGGGAARRHASTFEASGGGGAVCETVGISMRHMRKRKIAFEKGEDERMSTPVEEPFCSCTGPLKPPATYEENTTFAMAVPSKEEGVAVSSQVGFDPTDAVACEQLWTAFSNDGALGGSFGSSAGSLKSTSGEQASAICQKTTVKAGSSVTLKFSLAWDSPLAIFGSGEGLPRRHSIFFPDQGSSQSSANAGALATIALTKYRVWESEIESWQNPVLVSETLPAWFKSQLFNELYYLVDGGCVWVDSTQARKNTAQGDSTVIGEFLYLEGHEYIMYNTSDVHFYASFALAKLFPQLQLSMLRDFGLSVFQEDVEERKLLGEGERALRKVNGALVHDLGSPSEYPILKVNAYNFQDVSRWKDLPSKFVLMIVREVKDESVDNSAFLKAVWPAMQSCMDRAAMLWDSEDSGMIKNEGFPDQTYDVWIADGVSAYTGGLWVAALFGMSKIAARMEDMEKSLAYLEKAKKAKAIYNSTLWNGEYYNYSEKGTKNTSSIMADQLCGQWWTRICGLESVCDEDEKAKSSLRKIYEFNVLRWQGLCGGQLNGAVNGMKPDGTVDSSCLQSMEVWTGTTYGLASEFLCEASLCVGVGEEAKKERKWLWNAGFKTAQGVREAGWERYGFGFATPEAWDRKGAYRSLGYMRPLSIWSMMYDGAISGLK</sequence>
<evidence type="ECO:0000313" key="4">
    <source>
        <dbReference type="EMBL" id="GMH90715.1"/>
    </source>
</evidence>
<comment type="caution">
    <text evidence="4">The sequence shown here is derived from an EMBL/GenBank/DDBJ whole genome shotgun (WGS) entry which is preliminary data.</text>
</comment>
<dbReference type="PANTHER" id="PTHR12654">
    <property type="entry name" value="BILE ACID BETA-GLUCOSIDASE-RELATED"/>
    <property type="match status" value="1"/>
</dbReference>